<evidence type="ECO:0000313" key="3">
    <source>
        <dbReference type="Proteomes" id="UP000824755"/>
    </source>
</evidence>
<organism evidence="2 3">
    <name type="scientific">Lysobacter soyae</name>
    <dbReference type="NCBI Taxonomy" id="2764185"/>
    <lineage>
        <taxon>Bacteria</taxon>
        <taxon>Pseudomonadati</taxon>
        <taxon>Pseudomonadota</taxon>
        <taxon>Gammaproteobacteria</taxon>
        <taxon>Lysobacterales</taxon>
        <taxon>Lysobacteraceae</taxon>
        <taxon>Lysobacter</taxon>
    </lineage>
</organism>
<evidence type="ECO:0000256" key="1">
    <source>
        <dbReference type="SAM" id="SignalP"/>
    </source>
</evidence>
<protein>
    <submittedName>
        <fullName evidence="2">Uncharacterized protein</fullName>
    </submittedName>
</protein>
<dbReference type="EMBL" id="CP080544">
    <property type="protein sequence ID" value="QYR52306.1"/>
    <property type="molecule type" value="Genomic_DNA"/>
</dbReference>
<accession>A0ABX8WL05</accession>
<evidence type="ECO:0000313" key="2">
    <source>
        <dbReference type="EMBL" id="QYR52306.1"/>
    </source>
</evidence>
<proteinExistence type="predicted"/>
<feature type="signal peptide" evidence="1">
    <location>
        <begin position="1"/>
        <end position="22"/>
    </location>
</feature>
<reference evidence="2 3" key="1">
    <citation type="submission" date="2021-08" db="EMBL/GenBank/DDBJ databases">
        <title>Lysobacter sp. strain CJ11 Genome sequencing and assembly.</title>
        <authorList>
            <person name="Kim I."/>
        </authorList>
    </citation>
    <scope>NUCLEOTIDE SEQUENCE [LARGE SCALE GENOMIC DNA]</scope>
    <source>
        <strain evidence="2 3">CJ11</strain>
    </source>
</reference>
<name>A0ABX8WL05_9GAMM</name>
<dbReference type="Proteomes" id="UP000824755">
    <property type="component" value="Chromosome"/>
</dbReference>
<keyword evidence="3" id="KW-1185">Reference proteome</keyword>
<keyword evidence="1" id="KW-0732">Signal</keyword>
<sequence>MTSRLLTGLAVLALTAPGLASAAGANTGKQASQCFAMYKIAEQVPANAAHRNDLKKLQGLMSWSMQKNAVSQKQFTQWSGEMMDKMGSPKKPNKTFMNSQIQSCNGFAKAQYAELAKEKGAK</sequence>
<gene>
    <name evidence="2" type="ORF">H8L67_06735</name>
</gene>
<feature type="chain" id="PRO_5046956529" evidence="1">
    <location>
        <begin position="23"/>
        <end position="122"/>
    </location>
</feature>
<dbReference type="RefSeq" id="WP_220379093.1">
    <property type="nucleotide sequence ID" value="NZ_CP080544.1"/>
</dbReference>